<evidence type="ECO:0000256" key="1">
    <source>
        <dbReference type="ARBA" id="ARBA00006464"/>
    </source>
</evidence>
<sequence length="228" mass="25956">MTIAEYKIQREKETPGNNRQVNGLGKPKQGLSPFNRFLKRGFDFVVSSIGLILTGWIIILAYIAALIDTRESGVFTQTRIGKHGKPFTVIKIRTMRYIPSIDTTVTTTHDPRITPLGRLFRKTKIDELPQLINVFFGHMSFVGPRPDVPGFADMLTGDDRVILSVRPGITSPATLKYKNEEEILAAQGDPEKYNREVLFPDKVKLNREYVENYSFINDIKYIFQTIFG</sequence>
<dbReference type="OrthoDB" id="9766874at2"/>
<name>A0A2C9CBY8_KUEST</name>
<dbReference type="KEGG" id="kst:KSMBR1_0878"/>
<proteinExistence type="inferred from homology"/>
<reference evidence="3" key="1">
    <citation type="submission" date="2017-10" db="EMBL/GenBank/DDBJ databases">
        <authorList>
            <person name="Frank J."/>
        </authorList>
    </citation>
    <scope>NUCLEOTIDE SEQUENCE [LARGE SCALE GENOMIC DNA]</scope>
</reference>
<evidence type="ECO:0000313" key="2">
    <source>
        <dbReference type="EMBL" id="SOH03389.1"/>
    </source>
</evidence>
<protein>
    <submittedName>
        <fullName evidence="2">Uncharacterized protein</fullName>
    </submittedName>
</protein>
<keyword evidence="3" id="KW-1185">Reference proteome</keyword>
<dbReference type="PANTHER" id="PTHR30576:SF20">
    <property type="entry name" value="QUINOVOSAMINEPHOSPHOTRANSFERAE-RELATED"/>
    <property type="match status" value="1"/>
</dbReference>
<dbReference type="RefSeq" id="WP_099324236.1">
    <property type="nucleotide sequence ID" value="NZ_LT934425.1"/>
</dbReference>
<dbReference type="PANTHER" id="PTHR30576">
    <property type="entry name" value="COLANIC BIOSYNTHESIS UDP-GLUCOSE LIPID CARRIER TRANSFERASE"/>
    <property type="match status" value="1"/>
</dbReference>
<dbReference type="AlphaFoldDB" id="A0A2C9CBY8"/>
<evidence type="ECO:0000313" key="3">
    <source>
        <dbReference type="Proteomes" id="UP000221734"/>
    </source>
</evidence>
<comment type="similarity">
    <text evidence="1">Belongs to the bacterial sugar transferase family.</text>
</comment>
<dbReference type="Proteomes" id="UP000221734">
    <property type="component" value="Chromosome Kuenenia_stuttgartiensis_MBR1"/>
</dbReference>
<dbReference type="GO" id="GO:0016780">
    <property type="term" value="F:phosphotransferase activity, for other substituted phosphate groups"/>
    <property type="evidence" value="ECO:0007669"/>
    <property type="project" value="TreeGrafter"/>
</dbReference>
<gene>
    <name evidence="2" type="ORF">KSMBR1_0878</name>
</gene>
<organism evidence="2 3">
    <name type="scientific">Kuenenia stuttgartiensis</name>
    <dbReference type="NCBI Taxonomy" id="174633"/>
    <lineage>
        <taxon>Bacteria</taxon>
        <taxon>Pseudomonadati</taxon>
        <taxon>Planctomycetota</taxon>
        <taxon>Candidatus Brocadiia</taxon>
        <taxon>Candidatus Brocadiales</taxon>
        <taxon>Candidatus Brocadiaceae</taxon>
        <taxon>Candidatus Kuenenia</taxon>
    </lineage>
</organism>
<dbReference type="InterPro" id="IPR003362">
    <property type="entry name" value="Bact_transf"/>
</dbReference>
<dbReference type="Pfam" id="PF02397">
    <property type="entry name" value="Bac_transf"/>
    <property type="match status" value="1"/>
</dbReference>
<accession>A0A2C9CBY8</accession>
<dbReference type="EMBL" id="LT934425">
    <property type="protein sequence ID" value="SOH03389.1"/>
    <property type="molecule type" value="Genomic_DNA"/>
</dbReference>